<name>A0ABW2GI90_9ACTN</name>
<evidence type="ECO:0000313" key="1">
    <source>
        <dbReference type="EMBL" id="MFC7219686.1"/>
    </source>
</evidence>
<accession>A0ABW2GI90</accession>
<evidence type="ECO:0000313" key="2">
    <source>
        <dbReference type="Proteomes" id="UP001596413"/>
    </source>
</evidence>
<dbReference type="RefSeq" id="WP_386415654.1">
    <property type="nucleotide sequence ID" value="NZ_JBHSZO010000023.1"/>
</dbReference>
<reference evidence="2" key="1">
    <citation type="journal article" date="2019" name="Int. J. Syst. Evol. Microbiol.">
        <title>The Global Catalogue of Microorganisms (GCM) 10K type strain sequencing project: providing services to taxonomists for standard genome sequencing and annotation.</title>
        <authorList>
            <consortium name="The Broad Institute Genomics Platform"/>
            <consortium name="The Broad Institute Genome Sequencing Center for Infectious Disease"/>
            <person name="Wu L."/>
            <person name="Ma J."/>
        </authorList>
    </citation>
    <scope>NUCLEOTIDE SEQUENCE [LARGE SCALE GENOMIC DNA]</scope>
    <source>
        <strain evidence="2">CGMCC 1.13681</strain>
    </source>
</reference>
<gene>
    <name evidence="1" type="ORF">ACFQLX_16175</name>
</gene>
<proteinExistence type="predicted"/>
<sequence length="50" mass="5778">MLATKRPRCPICKDVQTWIADPTPYVWTKSADEILERLAGYLNRIPDSED</sequence>
<evidence type="ECO:0008006" key="3">
    <source>
        <dbReference type="Google" id="ProtNLM"/>
    </source>
</evidence>
<dbReference type="Proteomes" id="UP001596413">
    <property type="component" value="Unassembled WGS sequence"/>
</dbReference>
<protein>
    <recommendedName>
        <fullName evidence="3">Transposase</fullName>
    </recommendedName>
</protein>
<keyword evidence="2" id="KW-1185">Reference proteome</keyword>
<dbReference type="EMBL" id="JBHSZO010000023">
    <property type="protein sequence ID" value="MFC7219686.1"/>
    <property type="molecule type" value="Genomic_DNA"/>
</dbReference>
<comment type="caution">
    <text evidence="1">The sequence shown here is derived from an EMBL/GenBank/DDBJ whole genome shotgun (WGS) entry which is preliminary data.</text>
</comment>
<organism evidence="1 2">
    <name type="scientific">Streptomyces polyrhachis</name>
    <dbReference type="NCBI Taxonomy" id="1282885"/>
    <lineage>
        <taxon>Bacteria</taxon>
        <taxon>Bacillati</taxon>
        <taxon>Actinomycetota</taxon>
        <taxon>Actinomycetes</taxon>
        <taxon>Kitasatosporales</taxon>
        <taxon>Streptomycetaceae</taxon>
        <taxon>Streptomyces</taxon>
    </lineage>
</organism>